<dbReference type="Proteomes" id="UP000321304">
    <property type="component" value="Unassembled WGS sequence"/>
</dbReference>
<reference evidence="6 7" key="1">
    <citation type="submission" date="2019-06" db="EMBL/GenBank/DDBJ databases">
        <title>Genomic Encyclopedia of Type Strains, Phase IV (KMG-V): Genome sequencing to study the core and pangenomes of soil and plant-associated prokaryotes.</title>
        <authorList>
            <person name="Whitman W."/>
        </authorList>
    </citation>
    <scope>NUCLEOTIDE SEQUENCE [LARGE SCALE GENOMIC DNA]</scope>
    <source>
        <strain evidence="6 7">BR 10355</strain>
    </source>
</reference>
<dbReference type="Pfam" id="PF01124">
    <property type="entry name" value="MAPEG"/>
    <property type="match status" value="1"/>
</dbReference>
<comment type="caution">
    <text evidence="6">The sequence shown here is derived from an EMBL/GenBank/DDBJ whole genome shotgun (WGS) entry which is preliminary data.</text>
</comment>
<organism evidence="6 7">
    <name type="scientific">Bradyrhizobium macuxiense</name>
    <dbReference type="NCBI Taxonomy" id="1755647"/>
    <lineage>
        <taxon>Bacteria</taxon>
        <taxon>Pseudomonadati</taxon>
        <taxon>Pseudomonadota</taxon>
        <taxon>Alphaproteobacteria</taxon>
        <taxon>Hyphomicrobiales</taxon>
        <taxon>Nitrobacteraceae</taxon>
        <taxon>Bradyrhizobium</taxon>
    </lineage>
</organism>
<dbReference type="GO" id="GO:0016020">
    <property type="term" value="C:membrane"/>
    <property type="evidence" value="ECO:0007669"/>
    <property type="project" value="UniProtKB-SubCell"/>
</dbReference>
<sequence length="129" mass="13640">MTALPITSVFAAAFAVSLVALSFPISVRRARVGQMVGDSADETLRRRIRAQGNFIEYVPLGVISLGLVEAHVAAAWMVVAIGTTLAFGRLLHAIGMLRGLEALRGFGMLLTYAALLVAAGYLVLGAVLW</sequence>
<feature type="transmembrane region" description="Helical" evidence="5">
    <location>
        <begin position="6"/>
        <end position="27"/>
    </location>
</feature>
<keyword evidence="2 5" id="KW-0812">Transmembrane</keyword>
<keyword evidence="3 5" id="KW-1133">Transmembrane helix</keyword>
<dbReference type="InterPro" id="IPR023352">
    <property type="entry name" value="MAPEG-like_dom_sf"/>
</dbReference>
<gene>
    <name evidence="6" type="ORF">FBZ93_108253</name>
</gene>
<dbReference type="PANTHER" id="PTHR35814:SF1">
    <property type="entry name" value="GLUTATHIONE S-TRANSFERASE-RELATED"/>
    <property type="match status" value="1"/>
</dbReference>
<accession>A0A560LKY9</accession>
<dbReference type="AlphaFoldDB" id="A0A560LKY9"/>
<protein>
    <recommendedName>
        <fullName evidence="8">MAPEG family protein</fullName>
    </recommendedName>
</protein>
<dbReference type="EMBL" id="VITY01000008">
    <property type="protein sequence ID" value="TWB96211.1"/>
    <property type="molecule type" value="Genomic_DNA"/>
</dbReference>
<dbReference type="PANTHER" id="PTHR35814">
    <property type="match status" value="1"/>
</dbReference>
<keyword evidence="4 5" id="KW-0472">Membrane</keyword>
<feature type="transmembrane region" description="Helical" evidence="5">
    <location>
        <begin position="48"/>
        <end position="68"/>
    </location>
</feature>
<proteinExistence type="predicted"/>
<evidence type="ECO:0000256" key="3">
    <source>
        <dbReference type="ARBA" id="ARBA00022989"/>
    </source>
</evidence>
<evidence type="ECO:0000313" key="7">
    <source>
        <dbReference type="Proteomes" id="UP000321304"/>
    </source>
</evidence>
<evidence type="ECO:0000256" key="2">
    <source>
        <dbReference type="ARBA" id="ARBA00022692"/>
    </source>
</evidence>
<dbReference type="Gene3D" id="1.20.120.550">
    <property type="entry name" value="Membrane associated eicosanoid/glutathione metabolism-like domain"/>
    <property type="match status" value="1"/>
</dbReference>
<name>A0A560LKY9_9BRAD</name>
<comment type="subcellular location">
    <subcellularLocation>
        <location evidence="1">Membrane</location>
    </subcellularLocation>
</comment>
<evidence type="ECO:0000256" key="1">
    <source>
        <dbReference type="ARBA" id="ARBA00004370"/>
    </source>
</evidence>
<evidence type="ECO:0000256" key="5">
    <source>
        <dbReference type="SAM" id="Phobius"/>
    </source>
</evidence>
<dbReference type="RefSeq" id="WP_146988528.1">
    <property type="nucleotide sequence ID" value="NZ_VITY01000008.1"/>
</dbReference>
<feature type="transmembrane region" description="Helical" evidence="5">
    <location>
        <begin position="109"/>
        <end position="128"/>
    </location>
</feature>
<dbReference type="InterPro" id="IPR001129">
    <property type="entry name" value="Membr-assoc_MAPEG"/>
</dbReference>
<evidence type="ECO:0000313" key="6">
    <source>
        <dbReference type="EMBL" id="TWB96211.1"/>
    </source>
</evidence>
<evidence type="ECO:0008006" key="8">
    <source>
        <dbReference type="Google" id="ProtNLM"/>
    </source>
</evidence>
<evidence type="ECO:0000256" key="4">
    <source>
        <dbReference type="ARBA" id="ARBA00023136"/>
    </source>
</evidence>
<dbReference type="SUPFAM" id="SSF161084">
    <property type="entry name" value="MAPEG domain-like"/>
    <property type="match status" value="1"/>
</dbReference>
<keyword evidence="7" id="KW-1185">Reference proteome</keyword>
<dbReference type="OrthoDB" id="7619858at2"/>